<proteinExistence type="predicted"/>
<accession>A0AAD6WPY9</accession>
<dbReference type="EMBL" id="JARJCM010000252">
    <property type="protein sequence ID" value="KAJ7020765.1"/>
    <property type="molecule type" value="Genomic_DNA"/>
</dbReference>
<evidence type="ECO:0000313" key="2">
    <source>
        <dbReference type="EMBL" id="KAJ7020765.1"/>
    </source>
</evidence>
<name>A0AAD6WPY9_9AGAR</name>
<dbReference type="Proteomes" id="UP001218188">
    <property type="component" value="Unassembled WGS sequence"/>
</dbReference>
<evidence type="ECO:0000256" key="1">
    <source>
        <dbReference type="SAM" id="MobiDB-lite"/>
    </source>
</evidence>
<evidence type="ECO:0000313" key="3">
    <source>
        <dbReference type="Proteomes" id="UP001218188"/>
    </source>
</evidence>
<comment type="caution">
    <text evidence="2">The sequence shown here is derived from an EMBL/GenBank/DDBJ whole genome shotgun (WGS) entry which is preliminary data.</text>
</comment>
<reference evidence="2" key="1">
    <citation type="submission" date="2023-03" db="EMBL/GenBank/DDBJ databases">
        <title>Massive genome expansion in bonnet fungi (Mycena s.s.) driven by repeated elements and novel gene families across ecological guilds.</title>
        <authorList>
            <consortium name="Lawrence Berkeley National Laboratory"/>
            <person name="Harder C.B."/>
            <person name="Miyauchi S."/>
            <person name="Viragh M."/>
            <person name="Kuo A."/>
            <person name="Thoen E."/>
            <person name="Andreopoulos B."/>
            <person name="Lu D."/>
            <person name="Skrede I."/>
            <person name="Drula E."/>
            <person name="Henrissat B."/>
            <person name="Morin E."/>
            <person name="Kohler A."/>
            <person name="Barry K."/>
            <person name="LaButti K."/>
            <person name="Morin E."/>
            <person name="Salamov A."/>
            <person name="Lipzen A."/>
            <person name="Mereny Z."/>
            <person name="Hegedus B."/>
            <person name="Baldrian P."/>
            <person name="Stursova M."/>
            <person name="Weitz H."/>
            <person name="Taylor A."/>
            <person name="Grigoriev I.V."/>
            <person name="Nagy L.G."/>
            <person name="Martin F."/>
            <person name="Kauserud H."/>
        </authorList>
    </citation>
    <scope>NUCLEOTIDE SEQUENCE</scope>
    <source>
        <strain evidence="2">CBHHK200</strain>
    </source>
</reference>
<organism evidence="2 3">
    <name type="scientific">Mycena alexandri</name>
    <dbReference type="NCBI Taxonomy" id="1745969"/>
    <lineage>
        <taxon>Eukaryota</taxon>
        <taxon>Fungi</taxon>
        <taxon>Dikarya</taxon>
        <taxon>Basidiomycota</taxon>
        <taxon>Agaricomycotina</taxon>
        <taxon>Agaricomycetes</taxon>
        <taxon>Agaricomycetidae</taxon>
        <taxon>Agaricales</taxon>
        <taxon>Marasmiineae</taxon>
        <taxon>Mycenaceae</taxon>
        <taxon>Mycena</taxon>
    </lineage>
</organism>
<dbReference type="AlphaFoldDB" id="A0AAD6WPY9"/>
<sequence length="217" mass="24936">MPSGRPLDSEAKAKRREALERYATKYTYFSIKATVNHYFSEIGRFYGKPHALECEGGELLLWTTLLRRNSGPLLGARGLNTEKKDNSCDFARSVIGKKFALPTSCVPKKAAEQARVERLKRRRAAAERKKGKQSQGTQHPFLRQQRRYDPNEVLTANQIRCRALRRDQLELDNGDDSDEDVPPGMCGCVRTQCQLLHKNETQSRKDWKIFHLKYPNV</sequence>
<feature type="region of interest" description="Disordered" evidence="1">
    <location>
        <begin position="120"/>
        <end position="148"/>
    </location>
</feature>
<gene>
    <name evidence="2" type="ORF">C8F04DRAFT_1274601</name>
</gene>
<keyword evidence="3" id="KW-1185">Reference proteome</keyword>
<protein>
    <submittedName>
        <fullName evidence="2">Uncharacterized protein</fullName>
    </submittedName>
</protein>